<reference evidence="2 3" key="1">
    <citation type="submission" date="2018-11" db="EMBL/GenBank/DDBJ databases">
        <title>Genome sequencing and assembly of Clostridium tagluense strain A121.</title>
        <authorList>
            <person name="Murakami T."/>
            <person name="Segawa T."/>
            <person name="Shcherbakova V.A."/>
            <person name="Mori H."/>
            <person name="Yoshimura Y."/>
        </authorList>
    </citation>
    <scope>NUCLEOTIDE SEQUENCE [LARGE SCALE GENOMIC DNA]</scope>
    <source>
        <strain evidence="2 3">A121</strain>
    </source>
</reference>
<evidence type="ECO:0000256" key="1">
    <source>
        <dbReference type="SAM" id="Phobius"/>
    </source>
</evidence>
<name>A0A401UNQ3_9CLOT</name>
<keyword evidence="3" id="KW-1185">Reference proteome</keyword>
<organism evidence="2 3">
    <name type="scientific">Clostridium tagluense</name>
    <dbReference type="NCBI Taxonomy" id="360422"/>
    <lineage>
        <taxon>Bacteria</taxon>
        <taxon>Bacillati</taxon>
        <taxon>Bacillota</taxon>
        <taxon>Clostridia</taxon>
        <taxon>Eubacteriales</taxon>
        <taxon>Clostridiaceae</taxon>
        <taxon>Clostridium</taxon>
    </lineage>
</organism>
<keyword evidence="1" id="KW-0472">Membrane</keyword>
<evidence type="ECO:0008006" key="4">
    <source>
        <dbReference type="Google" id="ProtNLM"/>
    </source>
</evidence>
<keyword evidence="1" id="KW-0812">Transmembrane</keyword>
<gene>
    <name evidence="2" type="ORF">Ctaglu_27710</name>
</gene>
<evidence type="ECO:0000313" key="2">
    <source>
        <dbReference type="EMBL" id="GCD11148.1"/>
    </source>
</evidence>
<sequence length="100" mass="11009">MGDSIFTIIFVMMGASAVVSGLNFEKKQGKNYSGENKAEYIKLNKFILILMGGLILIGTFLAQGMPALKAIITNITIGSLFIIWIGYSLISKKRFSKKNK</sequence>
<keyword evidence="1" id="KW-1133">Transmembrane helix</keyword>
<dbReference type="AlphaFoldDB" id="A0A401UNQ3"/>
<proteinExistence type="predicted"/>
<feature type="transmembrane region" description="Helical" evidence="1">
    <location>
        <begin position="46"/>
        <end position="65"/>
    </location>
</feature>
<protein>
    <recommendedName>
        <fullName evidence="4">DUF3784 domain-containing protein</fullName>
    </recommendedName>
</protein>
<dbReference type="RefSeq" id="WP_125002686.1">
    <property type="nucleotide sequence ID" value="NZ_BHYK01000015.1"/>
</dbReference>
<dbReference type="Proteomes" id="UP000287872">
    <property type="component" value="Unassembled WGS sequence"/>
</dbReference>
<accession>A0A401UNQ3</accession>
<feature type="transmembrane region" description="Helical" evidence="1">
    <location>
        <begin position="71"/>
        <end position="90"/>
    </location>
</feature>
<dbReference type="EMBL" id="BHYK01000015">
    <property type="protein sequence ID" value="GCD11148.1"/>
    <property type="molecule type" value="Genomic_DNA"/>
</dbReference>
<comment type="caution">
    <text evidence="2">The sequence shown here is derived from an EMBL/GenBank/DDBJ whole genome shotgun (WGS) entry which is preliminary data.</text>
</comment>
<feature type="transmembrane region" description="Helical" evidence="1">
    <location>
        <begin position="6"/>
        <end position="25"/>
    </location>
</feature>
<evidence type="ECO:0000313" key="3">
    <source>
        <dbReference type="Proteomes" id="UP000287872"/>
    </source>
</evidence>